<gene>
    <name evidence="1" type="ORF">MUN46_000155</name>
</gene>
<dbReference type="Proteomes" id="UP001165481">
    <property type="component" value="Unassembled WGS sequence"/>
</dbReference>
<dbReference type="EMBL" id="JAKZJU020000001">
    <property type="protein sequence ID" value="MDL2058377.1"/>
    <property type="molecule type" value="Genomic_DNA"/>
</dbReference>
<dbReference type="RefSeq" id="WP_243376911.1">
    <property type="nucleotide sequence ID" value="NZ_JAKZJU020000001.1"/>
</dbReference>
<accession>A0ABT7IJ30</accession>
<keyword evidence="2" id="KW-1185">Reference proteome</keyword>
<evidence type="ECO:0000313" key="1">
    <source>
        <dbReference type="EMBL" id="MDL2058377.1"/>
    </source>
</evidence>
<protein>
    <submittedName>
        <fullName evidence="1">Uncharacterized protein</fullName>
    </submittedName>
</protein>
<proteinExistence type="predicted"/>
<comment type="caution">
    <text evidence="1">The sequence shown here is derived from an EMBL/GenBank/DDBJ whole genome shotgun (WGS) entry which is preliminary data.</text>
</comment>
<organism evidence="1 2">
    <name type="scientific">Mesosutterella faecium</name>
    <dbReference type="NCBI Taxonomy" id="2925194"/>
    <lineage>
        <taxon>Bacteria</taxon>
        <taxon>Pseudomonadati</taxon>
        <taxon>Pseudomonadota</taxon>
        <taxon>Betaproteobacteria</taxon>
        <taxon>Burkholderiales</taxon>
        <taxon>Sutterellaceae</taxon>
        <taxon>Mesosutterella</taxon>
    </lineage>
</organism>
<evidence type="ECO:0000313" key="2">
    <source>
        <dbReference type="Proteomes" id="UP001165481"/>
    </source>
</evidence>
<sequence length="134" mass="14442">MVSLDDFQVNNNLNKAVFSSPTPAPPSLLILDFLLFFPQVRGALAARAVIQAACHERAGSFSQKLCPGGLFPDFNWQKPGADVLKWFGLPGAVPGCALDDEKAEAWRNQSARSRCAAGIQAGLNRRTGRESRGT</sequence>
<reference evidence="1" key="1">
    <citation type="submission" date="2023-03" db="EMBL/GenBank/DDBJ databases">
        <title>Mesosutterella sp. nov. isolated from porcine feces.</title>
        <authorList>
            <person name="Yu S."/>
        </authorList>
    </citation>
    <scope>NUCLEOTIDE SEQUENCE</scope>
    <source>
        <strain evidence="1">AGMB02718</strain>
    </source>
</reference>
<name>A0ABT7IJ30_9BURK</name>